<dbReference type="AlphaFoldDB" id="A0A927JBG7"/>
<dbReference type="Proteomes" id="UP000642993">
    <property type="component" value="Unassembled WGS sequence"/>
</dbReference>
<accession>A0A927JBG7</accession>
<feature type="transmembrane region" description="Helical" evidence="1">
    <location>
        <begin position="121"/>
        <end position="138"/>
    </location>
</feature>
<evidence type="ECO:0000313" key="3">
    <source>
        <dbReference type="Proteomes" id="UP000642993"/>
    </source>
</evidence>
<dbReference type="EMBL" id="JACYWE010000001">
    <property type="protein sequence ID" value="MBD8505362.1"/>
    <property type="molecule type" value="Genomic_DNA"/>
</dbReference>
<dbReference type="Pfam" id="PF10825">
    <property type="entry name" value="DUF2752"/>
    <property type="match status" value="1"/>
</dbReference>
<keyword evidence="3" id="KW-1185">Reference proteome</keyword>
<proteinExistence type="predicted"/>
<keyword evidence="1" id="KW-1133">Transmembrane helix</keyword>
<evidence type="ECO:0000313" key="2">
    <source>
        <dbReference type="EMBL" id="MBD8505362.1"/>
    </source>
</evidence>
<reference evidence="2" key="1">
    <citation type="submission" date="2020-09" db="EMBL/GenBank/DDBJ databases">
        <title>Hoyosella lacisalsi sp. nov., a halotolerant actinobacterium isolated from soil of Lake Gudzhirganskoe.</title>
        <authorList>
            <person name="Yang Q."/>
            <person name="Guo P.Y."/>
            <person name="Liu S.W."/>
            <person name="Li F.N."/>
            <person name="Sun C.H."/>
        </authorList>
    </citation>
    <scope>NUCLEOTIDE SEQUENCE</scope>
    <source>
        <strain evidence="2">G463</strain>
    </source>
</reference>
<gene>
    <name evidence="2" type="ORF">HT102_02520</name>
</gene>
<name>A0A927JBG7_9ACTN</name>
<organism evidence="2 3">
    <name type="scientific">Lolliginicoccus lacisalsi</name>
    <dbReference type="NCBI Taxonomy" id="2742202"/>
    <lineage>
        <taxon>Bacteria</taxon>
        <taxon>Bacillati</taxon>
        <taxon>Actinomycetota</taxon>
        <taxon>Actinomycetes</taxon>
        <taxon>Mycobacteriales</taxon>
        <taxon>Hoyosellaceae</taxon>
        <taxon>Lolliginicoccus</taxon>
    </lineage>
</organism>
<comment type="caution">
    <text evidence="2">The sequence shown here is derived from an EMBL/GenBank/DDBJ whole genome shotgun (WGS) entry which is preliminary data.</text>
</comment>
<dbReference type="InterPro" id="IPR021215">
    <property type="entry name" value="DUF2752"/>
</dbReference>
<sequence length="151" mass="16010">MGEARPASRRRRGAVLDTARSLAAPAGVALAASAGCIAINWADPTTPGGIIPECPSKLLFGVNCPGCGSTRMVYSLIRGDLGGAIAYNALGVAALILVLWSYGAWTAGLLRGRFVRSWQHLRWAPLLVLSVVLAWFIARNIPVEPFVSLRV</sequence>
<evidence type="ECO:0000256" key="1">
    <source>
        <dbReference type="SAM" id="Phobius"/>
    </source>
</evidence>
<protein>
    <submittedName>
        <fullName evidence="2">DUF2752 domain-containing protein</fullName>
    </submittedName>
</protein>
<feature type="transmembrane region" description="Helical" evidence="1">
    <location>
        <begin position="21"/>
        <end position="42"/>
    </location>
</feature>
<dbReference type="RefSeq" id="WP_192038019.1">
    <property type="nucleotide sequence ID" value="NZ_JACYWE010000001.1"/>
</dbReference>
<feature type="transmembrane region" description="Helical" evidence="1">
    <location>
        <begin position="85"/>
        <end position="109"/>
    </location>
</feature>
<keyword evidence="1" id="KW-0812">Transmembrane</keyword>
<keyword evidence="1" id="KW-0472">Membrane</keyword>